<evidence type="ECO:0000256" key="5">
    <source>
        <dbReference type="PROSITE-ProRule" id="PRU00205"/>
    </source>
</evidence>
<accession>A0A2A2KHR2</accession>
<evidence type="ECO:0000313" key="9">
    <source>
        <dbReference type="EMBL" id="PAV73403.1"/>
    </source>
</evidence>
<dbReference type="AlphaFoldDB" id="A0A2A2KHR2"/>
<dbReference type="GO" id="GO:0007009">
    <property type="term" value="P:plasma membrane organization"/>
    <property type="evidence" value="ECO:0007669"/>
    <property type="project" value="TreeGrafter"/>
</dbReference>
<keyword evidence="10" id="KW-1185">Reference proteome</keyword>
<dbReference type="EMBL" id="LIAE01008608">
    <property type="protein sequence ID" value="PAV73403.1"/>
    <property type="molecule type" value="Genomic_DNA"/>
</dbReference>
<comment type="subcellular location">
    <subcellularLocation>
        <location evidence="1">Membrane</location>
        <topology evidence="1">Multi-pass membrane protein</topology>
    </subcellularLocation>
</comment>
<dbReference type="PROSITE" id="PS50922">
    <property type="entry name" value="TLC"/>
    <property type="match status" value="1"/>
</dbReference>
<gene>
    <name evidence="9" type="ORF">WR25_19166</name>
</gene>
<keyword evidence="4 5" id="KW-0472">Membrane</keyword>
<dbReference type="OrthoDB" id="10266980at2759"/>
<dbReference type="SMART" id="SM00724">
    <property type="entry name" value="TLC"/>
    <property type="match status" value="1"/>
</dbReference>
<dbReference type="Proteomes" id="UP000218231">
    <property type="component" value="Unassembled WGS sequence"/>
</dbReference>
<dbReference type="GO" id="GO:0071709">
    <property type="term" value="P:membrane assembly"/>
    <property type="evidence" value="ECO:0007669"/>
    <property type="project" value="TreeGrafter"/>
</dbReference>
<keyword evidence="3 7" id="KW-1133">Transmembrane helix</keyword>
<name>A0A2A2KHR2_9BILA</name>
<evidence type="ECO:0000256" key="6">
    <source>
        <dbReference type="SAM" id="MobiDB-lite"/>
    </source>
</evidence>
<comment type="caution">
    <text evidence="9">The sequence shown here is derived from an EMBL/GenBank/DDBJ whole genome shotgun (WGS) entry which is preliminary data.</text>
</comment>
<feature type="domain" description="TLC" evidence="8">
    <location>
        <begin position="71"/>
        <end position="251"/>
    </location>
</feature>
<feature type="transmembrane region" description="Helical" evidence="7">
    <location>
        <begin position="206"/>
        <end position="231"/>
    </location>
</feature>
<dbReference type="Pfam" id="PF03798">
    <property type="entry name" value="TRAM_LAG1_CLN8"/>
    <property type="match status" value="1"/>
</dbReference>
<feature type="transmembrane region" description="Helical" evidence="7">
    <location>
        <begin position="76"/>
        <end position="98"/>
    </location>
</feature>
<reference evidence="9 10" key="1">
    <citation type="journal article" date="2017" name="Curr. Biol.">
        <title>Genome architecture and evolution of a unichromosomal asexual nematode.</title>
        <authorList>
            <person name="Fradin H."/>
            <person name="Zegar C."/>
            <person name="Gutwein M."/>
            <person name="Lucas J."/>
            <person name="Kovtun M."/>
            <person name="Corcoran D."/>
            <person name="Baugh L.R."/>
            <person name="Kiontke K."/>
            <person name="Gunsalus K."/>
            <person name="Fitch D.H."/>
            <person name="Piano F."/>
        </authorList>
    </citation>
    <scope>NUCLEOTIDE SEQUENCE [LARGE SCALE GENOMIC DNA]</scope>
    <source>
        <strain evidence="9">PF1309</strain>
    </source>
</reference>
<dbReference type="InterPro" id="IPR050846">
    <property type="entry name" value="TLCD"/>
</dbReference>
<keyword evidence="2 5" id="KW-0812">Transmembrane</keyword>
<feature type="compositionally biased region" description="Polar residues" evidence="6">
    <location>
        <begin position="314"/>
        <end position="324"/>
    </location>
</feature>
<feature type="transmembrane region" description="Helical" evidence="7">
    <location>
        <begin position="110"/>
        <end position="129"/>
    </location>
</feature>
<dbReference type="InterPro" id="IPR006634">
    <property type="entry name" value="TLC-dom"/>
</dbReference>
<dbReference type="GO" id="GO:0055091">
    <property type="term" value="P:phospholipid homeostasis"/>
    <property type="evidence" value="ECO:0007669"/>
    <property type="project" value="TreeGrafter"/>
</dbReference>
<evidence type="ECO:0000256" key="1">
    <source>
        <dbReference type="ARBA" id="ARBA00004141"/>
    </source>
</evidence>
<dbReference type="PANTHER" id="PTHR13439:SF4">
    <property type="entry name" value="TLC DOMAIN-CONTAINING PROTEIN"/>
    <property type="match status" value="1"/>
</dbReference>
<organism evidence="9 10">
    <name type="scientific">Diploscapter pachys</name>
    <dbReference type="NCBI Taxonomy" id="2018661"/>
    <lineage>
        <taxon>Eukaryota</taxon>
        <taxon>Metazoa</taxon>
        <taxon>Ecdysozoa</taxon>
        <taxon>Nematoda</taxon>
        <taxon>Chromadorea</taxon>
        <taxon>Rhabditida</taxon>
        <taxon>Rhabditina</taxon>
        <taxon>Rhabditomorpha</taxon>
        <taxon>Rhabditoidea</taxon>
        <taxon>Rhabditidae</taxon>
        <taxon>Diploscapter</taxon>
    </lineage>
</organism>
<feature type="transmembrane region" description="Helical" evidence="7">
    <location>
        <begin position="237"/>
        <end position="263"/>
    </location>
</feature>
<protein>
    <recommendedName>
        <fullName evidence="8">TLC domain-containing protein</fullName>
    </recommendedName>
</protein>
<evidence type="ECO:0000256" key="4">
    <source>
        <dbReference type="ARBA" id="ARBA00023136"/>
    </source>
</evidence>
<evidence type="ECO:0000259" key="8">
    <source>
        <dbReference type="PROSITE" id="PS50922"/>
    </source>
</evidence>
<evidence type="ECO:0000256" key="3">
    <source>
        <dbReference type="ARBA" id="ARBA00022989"/>
    </source>
</evidence>
<evidence type="ECO:0000256" key="7">
    <source>
        <dbReference type="SAM" id="Phobius"/>
    </source>
</evidence>
<dbReference type="PANTHER" id="PTHR13439">
    <property type="entry name" value="CT120 PROTEIN"/>
    <property type="match status" value="1"/>
</dbReference>
<dbReference type="GO" id="GO:0097035">
    <property type="term" value="P:regulation of membrane lipid distribution"/>
    <property type="evidence" value="ECO:0007669"/>
    <property type="project" value="TreeGrafter"/>
</dbReference>
<proteinExistence type="predicted"/>
<sequence>MSILSEMQGRKVADWEHVVVEPDGRRPELEFPNLRYFATTDFIVPFVLYFGFFRLLSWTIKTYFWQTFTEFKRYRLHNLSVCFAHSLIAGVWCACFVVTHPYEMFHNYVYYYEPWAAQIAILSVAYFLHDAIDMLRYEWSKWTRELLLHHVMTGISLLTPLPNRRFLIPVYWALQMEINSIFLHARTIMQLSGYNTKLPDFYRAVVYANIFSFVTCRFVSMVVFQYWTIWYYDHMNWWFVLIGCGGPFAFHTINAFLFFRVLAADGFLGEKMKSRAAINRDDQKLTNGPSLLEKQQNGNAITNGHKNGILATPPHSQNGRVKVD</sequence>
<evidence type="ECO:0000256" key="2">
    <source>
        <dbReference type="ARBA" id="ARBA00022692"/>
    </source>
</evidence>
<dbReference type="GO" id="GO:0005886">
    <property type="term" value="C:plasma membrane"/>
    <property type="evidence" value="ECO:0007669"/>
    <property type="project" value="TreeGrafter"/>
</dbReference>
<feature type="transmembrane region" description="Helical" evidence="7">
    <location>
        <begin position="34"/>
        <end position="56"/>
    </location>
</feature>
<feature type="region of interest" description="Disordered" evidence="6">
    <location>
        <begin position="303"/>
        <end position="324"/>
    </location>
</feature>
<evidence type="ECO:0000313" key="10">
    <source>
        <dbReference type="Proteomes" id="UP000218231"/>
    </source>
</evidence>